<protein>
    <submittedName>
        <fullName evidence="2">Uncharacterized protein</fullName>
    </submittedName>
</protein>
<reference evidence="2" key="2">
    <citation type="submission" date="2022-01" db="EMBL/GenBank/DDBJ databases">
        <authorList>
            <person name="Yamashiro T."/>
            <person name="Shiraishi A."/>
            <person name="Satake H."/>
            <person name="Nakayama K."/>
        </authorList>
    </citation>
    <scope>NUCLEOTIDE SEQUENCE</scope>
</reference>
<sequence length="82" mass="8813">MERWALNFLLLLLKEILNLGDEGVGGGLSVAGSSWDKEALAIAQQVLLSFDGVGVSHKCEGFDGKLGSSSTVLQDTRLKFFK</sequence>
<proteinExistence type="predicted"/>
<dbReference type="Proteomes" id="UP001151760">
    <property type="component" value="Unassembled WGS sequence"/>
</dbReference>
<gene>
    <name evidence="2" type="ORF">Tco_0842064</name>
</gene>
<feature type="signal peptide" evidence="1">
    <location>
        <begin position="1"/>
        <end position="20"/>
    </location>
</feature>
<feature type="chain" id="PRO_5045637465" evidence="1">
    <location>
        <begin position="21"/>
        <end position="82"/>
    </location>
</feature>
<evidence type="ECO:0000256" key="1">
    <source>
        <dbReference type="SAM" id="SignalP"/>
    </source>
</evidence>
<dbReference type="EMBL" id="BQNB010012764">
    <property type="protein sequence ID" value="GJT07602.1"/>
    <property type="molecule type" value="Genomic_DNA"/>
</dbReference>
<evidence type="ECO:0000313" key="2">
    <source>
        <dbReference type="EMBL" id="GJT07602.1"/>
    </source>
</evidence>
<evidence type="ECO:0000313" key="3">
    <source>
        <dbReference type="Proteomes" id="UP001151760"/>
    </source>
</evidence>
<keyword evidence="3" id="KW-1185">Reference proteome</keyword>
<accession>A0ABQ5B1P0</accession>
<reference evidence="2" key="1">
    <citation type="journal article" date="2022" name="Int. J. Mol. Sci.">
        <title>Draft Genome of Tanacetum Coccineum: Genomic Comparison of Closely Related Tanacetum-Family Plants.</title>
        <authorList>
            <person name="Yamashiro T."/>
            <person name="Shiraishi A."/>
            <person name="Nakayama K."/>
            <person name="Satake H."/>
        </authorList>
    </citation>
    <scope>NUCLEOTIDE SEQUENCE</scope>
</reference>
<keyword evidence="1" id="KW-0732">Signal</keyword>
<organism evidence="2 3">
    <name type="scientific">Tanacetum coccineum</name>
    <dbReference type="NCBI Taxonomy" id="301880"/>
    <lineage>
        <taxon>Eukaryota</taxon>
        <taxon>Viridiplantae</taxon>
        <taxon>Streptophyta</taxon>
        <taxon>Embryophyta</taxon>
        <taxon>Tracheophyta</taxon>
        <taxon>Spermatophyta</taxon>
        <taxon>Magnoliopsida</taxon>
        <taxon>eudicotyledons</taxon>
        <taxon>Gunneridae</taxon>
        <taxon>Pentapetalae</taxon>
        <taxon>asterids</taxon>
        <taxon>campanulids</taxon>
        <taxon>Asterales</taxon>
        <taxon>Asteraceae</taxon>
        <taxon>Asteroideae</taxon>
        <taxon>Anthemideae</taxon>
        <taxon>Anthemidinae</taxon>
        <taxon>Tanacetum</taxon>
    </lineage>
</organism>
<comment type="caution">
    <text evidence="2">The sequence shown here is derived from an EMBL/GenBank/DDBJ whole genome shotgun (WGS) entry which is preliminary data.</text>
</comment>
<name>A0ABQ5B1P0_9ASTR</name>